<dbReference type="PROSITE" id="PS51228">
    <property type="entry name" value="ACB_2"/>
    <property type="match status" value="1"/>
</dbReference>
<dbReference type="InterPro" id="IPR035984">
    <property type="entry name" value="Acyl-CoA-binding_sf"/>
</dbReference>
<accession>A0ABR4MPU8</accession>
<reference evidence="5 6" key="1">
    <citation type="submission" date="2020-05" db="EMBL/GenBank/DDBJ databases">
        <title>Ceratocystis lukuohia genome.</title>
        <authorList>
            <person name="Harrington T.C."/>
            <person name="Kim K."/>
            <person name="Mayers C.G."/>
        </authorList>
    </citation>
    <scope>NUCLEOTIDE SEQUENCE [LARGE SCALE GENOMIC DNA]</scope>
    <source>
        <strain evidence="5 6">C4212</strain>
    </source>
</reference>
<feature type="region of interest" description="Disordered" evidence="2">
    <location>
        <begin position="989"/>
        <end position="1009"/>
    </location>
</feature>
<dbReference type="GeneID" id="98116399"/>
<feature type="domain" description="ACB" evidence="4">
    <location>
        <begin position="508"/>
        <end position="606"/>
    </location>
</feature>
<dbReference type="RefSeq" id="XP_070861404.1">
    <property type="nucleotide sequence ID" value="XM_071006283.1"/>
</dbReference>
<dbReference type="EMBL" id="JABSNW010000002">
    <property type="protein sequence ID" value="KAL2890224.1"/>
    <property type="molecule type" value="Genomic_DNA"/>
</dbReference>
<dbReference type="Proteomes" id="UP001610728">
    <property type="component" value="Unassembled WGS sequence"/>
</dbReference>
<dbReference type="SUPFAM" id="SSF69065">
    <property type="entry name" value="RNase III domain-like"/>
    <property type="match status" value="1"/>
</dbReference>
<dbReference type="PROSITE" id="PS00517">
    <property type="entry name" value="RNASE_3_1"/>
    <property type="match status" value="1"/>
</dbReference>
<proteinExistence type="predicted"/>
<protein>
    <submittedName>
        <fullName evidence="5">Ribonuclease 3</fullName>
    </submittedName>
</protein>
<dbReference type="InterPro" id="IPR014352">
    <property type="entry name" value="FERM/acyl-CoA-bd_prot_sf"/>
</dbReference>
<dbReference type="PANTHER" id="PTHR23310:SF133">
    <property type="entry name" value="COA BINDING PROTEIN, PUTATIVE (AFU_ORTHOLOGUE AFUA_1G12300)-RELATED"/>
    <property type="match status" value="1"/>
</dbReference>
<organism evidence="5 6">
    <name type="scientific">Ceratocystis lukuohia</name>
    <dbReference type="NCBI Taxonomy" id="2019550"/>
    <lineage>
        <taxon>Eukaryota</taxon>
        <taxon>Fungi</taxon>
        <taxon>Dikarya</taxon>
        <taxon>Ascomycota</taxon>
        <taxon>Pezizomycotina</taxon>
        <taxon>Sordariomycetes</taxon>
        <taxon>Hypocreomycetidae</taxon>
        <taxon>Microascales</taxon>
        <taxon>Ceratocystidaceae</taxon>
        <taxon>Ceratocystis</taxon>
    </lineage>
</organism>
<evidence type="ECO:0000313" key="6">
    <source>
        <dbReference type="Proteomes" id="UP001610728"/>
    </source>
</evidence>
<comment type="caution">
    <text evidence="5">The sequence shown here is derived from an EMBL/GenBank/DDBJ whole genome shotgun (WGS) entry which is preliminary data.</text>
</comment>
<dbReference type="Gene3D" id="3.30.160.20">
    <property type="match status" value="1"/>
</dbReference>
<gene>
    <name evidence="5" type="ORF">HOO65_020766</name>
</gene>
<dbReference type="Gene3D" id="1.10.1520.10">
    <property type="entry name" value="Ribonuclease III domain"/>
    <property type="match status" value="1"/>
</dbReference>
<dbReference type="PANTHER" id="PTHR23310">
    <property type="entry name" value="ACYL-COA-BINDING PROTEIN, ACBP"/>
    <property type="match status" value="1"/>
</dbReference>
<feature type="compositionally biased region" description="Basic and acidic residues" evidence="2">
    <location>
        <begin position="18"/>
        <end position="29"/>
    </location>
</feature>
<name>A0ABR4MPU8_9PEZI</name>
<sequence length="1009" mass="111623">MSKRSREEFADEQLEIQDCSKRPKEESKDAISAILNNSDELIECLQALKGVTEKKRRFEKQLANLTYKLLPALQSLANSSKASRNARKEEADAKEAPSSIEQEAPAKNIEPITNEAQLNTKPLIMAQARAHPEASKTGASEVQSHKKGIEAPWYYLTTGWTSDNIHSEIPPLPVVDEELKTAAFTHSAFTNNGKLLSYERLEWLGDAYLYALSSAFIFQTFGSLPTGRCAQLRESLVKNTTLAGYFRQYSFGKYARVPPERQRAKLSNIPDSDKETIKVQGDMFEAFVAAVVLSSPEYGVARVSEWLKLLWARTLGKQLRDLGKSTTGTGAQELGESGMDTKLGAKTRLANHIQVPGVLLEYRDMACWGEKEKMIGMATALSKKEAGQKAALQALDSNKLMKQYHAKKRAFIEARTSQNTAAATKTAEQASAEVSGSYGSSIIPFVKPELSYQSTLIKFDPTPTVAYESGYNTTLPISPPSQRITSVTMADSMASHGLANPCLHPTSSDRVFVHALSALKQMPKTGSTKPPVSDRLRLYGLYKQAMEGDVDGVMERPSRAVGITEDDLKREQAKWDSWNSHRSLSRTEAKRKYVEALVEILSRYATTPSGKELVSELEFVWDQVKNNTPSISDSSPYADSQHAHQTRPAIRHGNTAMMEPTEPSPLKVLRPMSEVDEADLASEQQLAYEDGLDYGDDDGDDISVLSGRWARRVEKALVKLSTEIVALREQISTAHEWRARQGMTLRAWVEWAVWAVAKHIAMDVVVLCVQSPMTSTTPAPMESTSAPAPAAASAPAPVPIELLPAPLRRNPDLTSMSSSIFTPITEDLTAPIDVFSNKVSYIQASIDKLDRYTDLVRGNMINMAHRDVKLVMRATKEYEINSPELSAPTTGLTEAESITVAKSLRAKPIHGKTTRNVIIVPNVEMKLDDNVSLREKGTKTVLILAEKTLSQLKGFREHAKESREEWQSCLADAQLEDMSNGHVIKRQKIRHGDEEDVTLRRDDTGDGIS</sequence>
<feature type="domain" description="RNase III" evidence="3">
    <location>
        <begin position="176"/>
        <end position="296"/>
    </location>
</feature>
<dbReference type="SMART" id="SM00535">
    <property type="entry name" value="RIBOc"/>
    <property type="match status" value="1"/>
</dbReference>
<dbReference type="CDD" id="cd00593">
    <property type="entry name" value="RIBOc"/>
    <property type="match status" value="1"/>
</dbReference>
<dbReference type="InterPro" id="IPR000999">
    <property type="entry name" value="RNase_III_dom"/>
</dbReference>
<keyword evidence="6" id="KW-1185">Reference proteome</keyword>
<dbReference type="Pfam" id="PF00887">
    <property type="entry name" value="ACBP"/>
    <property type="match status" value="1"/>
</dbReference>
<dbReference type="Gene3D" id="1.20.80.10">
    <property type="match status" value="1"/>
</dbReference>
<dbReference type="SUPFAM" id="SSF47027">
    <property type="entry name" value="Acyl-CoA binding protein"/>
    <property type="match status" value="1"/>
</dbReference>
<dbReference type="SUPFAM" id="SSF54768">
    <property type="entry name" value="dsRNA-binding domain-like"/>
    <property type="match status" value="1"/>
</dbReference>
<feature type="compositionally biased region" description="Basic and acidic residues" evidence="2">
    <location>
        <begin position="990"/>
        <end position="1009"/>
    </location>
</feature>
<dbReference type="Pfam" id="PF00636">
    <property type="entry name" value="Ribonuclease_3"/>
    <property type="match status" value="1"/>
</dbReference>
<feature type="region of interest" description="Disordered" evidence="2">
    <location>
        <begin position="78"/>
        <end position="113"/>
    </location>
</feature>
<evidence type="ECO:0000256" key="1">
    <source>
        <dbReference type="ARBA" id="ARBA00023121"/>
    </source>
</evidence>
<evidence type="ECO:0000259" key="4">
    <source>
        <dbReference type="PROSITE" id="PS51228"/>
    </source>
</evidence>
<keyword evidence="1" id="KW-0446">Lipid-binding</keyword>
<feature type="region of interest" description="Disordered" evidence="2">
    <location>
        <begin position="1"/>
        <end position="29"/>
    </location>
</feature>
<feature type="compositionally biased region" description="Basic and acidic residues" evidence="2">
    <location>
        <begin position="86"/>
        <end position="95"/>
    </location>
</feature>
<dbReference type="PROSITE" id="PS50142">
    <property type="entry name" value="RNASE_3_2"/>
    <property type="match status" value="1"/>
</dbReference>
<evidence type="ECO:0000256" key="2">
    <source>
        <dbReference type="SAM" id="MobiDB-lite"/>
    </source>
</evidence>
<evidence type="ECO:0000259" key="3">
    <source>
        <dbReference type="PROSITE" id="PS50142"/>
    </source>
</evidence>
<evidence type="ECO:0000313" key="5">
    <source>
        <dbReference type="EMBL" id="KAL2890224.1"/>
    </source>
</evidence>
<dbReference type="InterPro" id="IPR000582">
    <property type="entry name" value="Acyl-CoA-binding_protein"/>
</dbReference>
<dbReference type="InterPro" id="IPR036389">
    <property type="entry name" value="RNase_III_sf"/>
</dbReference>